<keyword evidence="3" id="KW-1185">Reference proteome</keyword>
<organism evidence="2 3">
    <name type="scientific">Trametes coccinea (strain BRFM310)</name>
    <name type="common">Pycnoporus coccineus</name>
    <dbReference type="NCBI Taxonomy" id="1353009"/>
    <lineage>
        <taxon>Eukaryota</taxon>
        <taxon>Fungi</taxon>
        <taxon>Dikarya</taxon>
        <taxon>Basidiomycota</taxon>
        <taxon>Agaricomycotina</taxon>
        <taxon>Agaricomycetes</taxon>
        <taxon>Polyporales</taxon>
        <taxon>Polyporaceae</taxon>
        <taxon>Trametes</taxon>
    </lineage>
</organism>
<evidence type="ECO:0000313" key="3">
    <source>
        <dbReference type="Proteomes" id="UP000193067"/>
    </source>
</evidence>
<dbReference type="AlphaFoldDB" id="A0A1Y2IN60"/>
<gene>
    <name evidence="2" type="ORF">PYCCODRAFT_320121</name>
</gene>
<accession>A0A1Y2IN60</accession>
<name>A0A1Y2IN60_TRAC3</name>
<feature type="region of interest" description="Disordered" evidence="1">
    <location>
        <begin position="153"/>
        <end position="175"/>
    </location>
</feature>
<evidence type="ECO:0000256" key="1">
    <source>
        <dbReference type="SAM" id="MobiDB-lite"/>
    </source>
</evidence>
<proteinExistence type="predicted"/>
<dbReference type="EMBL" id="KZ084104">
    <property type="protein sequence ID" value="OSD02549.1"/>
    <property type="molecule type" value="Genomic_DNA"/>
</dbReference>
<protein>
    <submittedName>
        <fullName evidence="2">Uncharacterized protein</fullName>
    </submittedName>
</protein>
<sequence>MERLNSTPCPMMPLHPPCSPRPLPRRLRTHLRARTRPYDTVWIGLSRKSHCLASREELVQAVVMLVLGVCVHAVRVGTKAEKKTESVKEEVEVIEYLVAFSRSHRGYYRRRRTGCSAFLYIQTSGVSRGILGFYHAEAGIAFPCPHLPVSRQARRPISRHQPPSRDRFRLPDANA</sequence>
<reference evidence="2 3" key="1">
    <citation type="journal article" date="2015" name="Biotechnol. Biofuels">
        <title>Enhanced degradation of softwood versus hardwood by the white-rot fungus Pycnoporus coccineus.</title>
        <authorList>
            <person name="Couturier M."/>
            <person name="Navarro D."/>
            <person name="Chevret D."/>
            <person name="Henrissat B."/>
            <person name="Piumi F."/>
            <person name="Ruiz-Duenas F.J."/>
            <person name="Martinez A.T."/>
            <person name="Grigoriev I.V."/>
            <person name="Riley R."/>
            <person name="Lipzen A."/>
            <person name="Berrin J.G."/>
            <person name="Master E.R."/>
            <person name="Rosso M.N."/>
        </authorList>
    </citation>
    <scope>NUCLEOTIDE SEQUENCE [LARGE SCALE GENOMIC DNA]</scope>
    <source>
        <strain evidence="2 3">BRFM310</strain>
    </source>
</reference>
<feature type="compositionally biased region" description="Basic and acidic residues" evidence="1">
    <location>
        <begin position="163"/>
        <end position="175"/>
    </location>
</feature>
<evidence type="ECO:0000313" key="2">
    <source>
        <dbReference type="EMBL" id="OSD02549.1"/>
    </source>
</evidence>
<dbReference type="Proteomes" id="UP000193067">
    <property type="component" value="Unassembled WGS sequence"/>
</dbReference>